<proteinExistence type="predicted"/>
<dbReference type="OrthoDB" id="2425483at2759"/>
<protein>
    <recommendedName>
        <fullName evidence="5">Transmembrane protein</fullName>
    </recommendedName>
</protein>
<keyword evidence="2" id="KW-0812">Transmembrane</keyword>
<evidence type="ECO:0000256" key="2">
    <source>
        <dbReference type="SAM" id="Phobius"/>
    </source>
</evidence>
<feature type="compositionally biased region" description="Basic and acidic residues" evidence="1">
    <location>
        <begin position="22"/>
        <end position="39"/>
    </location>
</feature>
<evidence type="ECO:0008006" key="5">
    <source>
        <dbReference type="Google" id="ProtNLM"/>
    </source>
</evidence>
<name>A0A8H3QY04_9GLOM</name>
<feature type="compositionally biased region" description="Basic and acidic residues" evidence="1">
    <location>
        <begin position="1"/>
        <end position="13"/>
    </location>
</feature>
<feature type="region of interest" description="Disordered" evidence="1">
    <location>
        <begin position="1"/>
        <end position="64"/>
    </location>
</feature>
<sequence>MEKMEKSNKDKTYSKNNNNLKEQPKMDKQSSLEPLEKQKKSSRSHKRKPDSERDKQKAELERSGNELKKLLAQFGTKAKEADDIDRDTSALRSNIFELMAKARSKTFNNTKTRHDAAPHQLHETTTNSTSLTSLFSNIWNNLMSLLALIVHPIQVLYQAYERLYCSINWYLFLTCILLLELSIIGLIWKFKRAQYSYMYYEPYEAVVHGTYGLETTSWTYLSSMMDIMFDFFSEMKHGGRSFGHPNYDGFVPI</sequence>
<feature type="transmembrane region" description="Helical" evidence="2">
    <location>
        <begin position="138"/>
        <end position="157"/>
    </location>
</feature>
<reference evidence="3" key="1">
    <citation type="submission" date="2019-10" db="EMBL/GenBank/DDBJ databases">
        <title>Conservation and host-specific expression of non-tandemly repeated heterogenous ribosome RNA gene in arbuscular mycorrhizal fungi.</title>
        <authorList>
            <person name="Maeda T."/>
            <person name="Kobayashi Y."/>
            <person name="Nakagawa T."/>
            <person name="Ezawa T."/>
            <person name="Yamaguchi K."/>
            <person name="Bino T."/>
            <person name="Nishimoto Y."/>
            <person name="Shigenobu S."/>
            <person name="Kawaguchi M."/>
        </authorList>
    </citation>
    <scope>NUCLEOTIDE SEQUENCE</scope>
    <source>
        <strain evidence="3">HR1</strain>
    </source>
</reference>
<evidence type="ECO:0000313" key="4">
    <source>
        <dbReference type="Proteomes" id="UP000615446"/>
    </source>
</evidence>
<dbReference type="EMBL" id="BLAL01000252">
    <property type="protein sequence ID" value="GES96545.1"/>
    <property type="molecule type" value="Genomic_DNA"/>
</dbReference>
<accession>A0A8H3QY04</accession>
<keyword evidence="2" id="KW-0472">Membrane</keyword>
<feature type="transmembrane region" description="Helical" evidence="2">
    <location>
        <begin position="169"/>
        <end position="188"/>
    </location>
</feature>
<dbReference type="AlphaFoldDB" id="A0A8H3QY04"/>
<comment type="caution">
    <text evidence="3">The sequence shown here is derived from an EMBL/GenBank/DDBJ whole genome shotgun (WGS) entry which is preliminary data.</text>
</comment>
<evidence type="ECO:0000313" key="3">
    <source>
        <dbReference type="EMBL" id="GES96545.1"/>
    </source>
</evidence>
<feature type="compositionally biased region" description="Basic and acidic residues" evidence="1">
    <location>
        <begin position="49"/>
        <end position="64"/>
    </location>
</feature>
<keyword evidence="2" id="KW-1133">Transmembrane helix</keyword>
<organism evidence="3 4">
    <name type="scientific">Rhizophagus clarus</name>
    <dbReference type="NCBI Taxonomy" id="94130"/>
    <lineage>
        <taxon>Eukaryota</taxon>
        <taxon>Fungi</taxon>
        <taxon>Fungi incertae sedis</taxon>
        <taxon>Mucoromycota</taxon>
        <taxon>Glomeromycotina</taxon>
        <taxon>Glomeromycetes</taxon>
        <taxon>Glomerales</taxon>
        <taxon>Glomeraceae</taxon>
        <taxon>Rhizophagus</taxon>
    </lineage>
</organism>
<dbReference type="Proteomes" id="UP000615446">
    <property type="component" value="Unassembled WGS sequence"/>
</dbReference>
<gene>
    <name evidence="3" type="ORF">RCL2_002317500</name>
</gene>
<evidence type="ECO:0000256" key="1">
    <source>
        <dbReference type="SAM" id="MobiDB-lite"/>
    </source>
</evidence>